<dbReference type="PANTHER" id="PTHR31285:SF0">
    <property type="entry name" value="NICOTINAMIDE MONONUCLEOTIDE ADENYLYLTRANSFERASE"/>
    <property type="match status" value="1"/>
</dbReference>
<comment type="pathway">
    <text evidence="1">Cofactor biosynthesis; NAD(+) biosynthesis.</text>
</comment>
<dbReference type="CDD" id="cd02165">
    <property type="entry name" value="NMNAT"/>
    <property type="match status" value="1"/>
</dbReference>
<dbReference type="VEuPathDB" id="FungiDB:HCDG_01645"/>
<evidence type="ECO:0000256" key="2">
    <source>
        <dbReference type="ARBA" id="ARBA00022642"/>
    </source>
</evidence>
<dbReference type="UniPathway" id="UPA00253">
    <property type="reaction ID" value="UER00600"/>
</dbReference>
<evidence type="ECO:0000259" key="9">
    <source>
        <dbReference type="Pfam" id="PF01467"/>
    </source>
</evidence>
<accession>C6H884</accession>
<feature type="domain" description="Cytidyltransferase-like" evidence="9">
    <location>
        <begin position="138"/>
        <end position="201"/>
    </location>
</feature>
<keyword evidence="2" id="KW-0662">Pyridine nucleotide biosynthesis</keyword>
<keyword evidence="4 10" id="KW-0548">Nucleotidyltransferase</keyword>
<evidence type="ECO:0000256" key="8">
    <source>
        <dbReference type="ARBA" id="ARBA00049001"/>
    </source>
</evidence>
<dbReference type="PANTHER" id="PTHR31285">
    <property type="entry name" value="NICOTINAMIDE MONONUCLEOTIDE ADENYLYLTRANSFERASE"/>
    <property type="match status" value="1"/>
</dbReference>
<name>C6H884_AJECH</name>
<evidence type="ECO:0000256" key="5">
    <source>
        <dbReference type="ARBA" id="ARBA00022741"/>
    </source>
</evidence>
<organism evidence="10 11">
    <name type="scientific">Ajellomyces capsulatus (strain H143)</name>
    <name type="common">Darling's disease fungus</name>
    <name type="synonym">Histoplasma capsulatum</name>
    <dbReference type="NCBI Taxonomy" id="544712"/>
    <lineage>
        <taxon>Eukaryota</taxon>
        <taxon>Fungi</taxon>
        <taxon>Dikarya</taxon>
        <taxon>Ascomycota</taxon>
        <taxon>Pezizomycotina</taxon>
        <taxon>Eurotiomycetes</taxon>
        <taxon>Eurotiomycetidae</taxon>
        <taxon>Onygenales</taxon>
        <taxon>Ajellomycetaceae</taxon>
        <taxon>Histoplasma</taxon>
    </lineage>
</organism>
<dbReference type="HOGENOM" id="CLU_032651_0_0_1"/>
<dbReference type="EMBL" id="GG692420">
    <property type="protein sequence ID" value="EER43615.1"/>
    <property type="molecule type" value="Genomic_DNA"/>
</dbReference>
<keyword evidence="7" id="KW-0520">NAD</keyword>
<dbReference type="OrthoDB" id="5591297at2759"/>
<gene>
    <name evidence="10" type="ORF">HCDG_01645</name>
</gene>
<dbReference type="GO" id="GO:0016887">
    <property type="term" value="F:ATP hydrolysis activity"/>
    <property type="evidence" value="ECO:0007669"/>
    <property type="project" value="TreeGrafter"/>
</dbReference>
<sequence length="380" mass="42661">MTALIDQRIPGTEVAVRKMDRMIVTRIFTSLWCHRLVRFFNVSNPMAKRWPSDAHAGAASGLWGSGGKMRFLIFCDSIDGSYLPMTTKFQVRSLHHLRQTYHASLQNFISSSDVFHILDTVPVSKPQAGRPAKLYVLDSSFNPPTRAHLNIAKSALLQHDNTSSVRLLLLLATQNADKASKPASFEDRLVMMRIFAEDIQSALEQVSVHNDNVQGDQQRALTVDIGITKLPYFIDKAAAISTSNFYPGSPEQILLTGYDTLVRIFDCKYYPPEHTLQPLSQFFAQHRLRVTFRPDSEWGGRKDQELFLQNLAQGARESDGGKREWAQRIELVEGAKTGEEAVSSTKARNSAVNNDVNALEKFVTPDICDWVVSQRLYGSS</sequence>
<evidence type="ECO:0000256" key="3">
    <source>
        <dbReference type="ARBA" id="ARBA00022679"/>
    </source>
</evidence>
<evidence type="ECO:0000256" key="1">
    <source>
        <dbReference type="ARBA" id="ARBA00004790"/>
    </source>
</evidence>
<dbReference type="STRING" id="544712.C6H884"/>
<dbReference type="eggNOG" id="ENOG502S55N">
    <property type="taxonomic scope" value="Eukaryota"/>
</dbReference>
<evidence type="ECO:0000256" key="4">
    <source>
        <dbReference type="ARBA" id="ARBA00022695"/>
    </source>
</evidence>
<proteinExistence type="predicted"/>
<protein>
    <submittedName>
        <fullName evidence="10">Cytidylyltransferase</fullName>
    </submittedName>
</protein>
<keyword evidence="6" id="KW-0067">ATP-binding</keyword>
<evidence type="ECO:0000256" key="7">
    <source>
        <dbReference type="ARBA" id="ARBA00023027"/>
    </source>
</evidence>
<comment type="catalytic activity">
    <reaction evidence="8">
        <text>beta-nicotinamide D-ribonucleotide + ATP + H(+) = diphosphate + NAD(+)</text>
        <dbReference type="Rhea" id="RHEA:21360"/>
        <dbReference type="ChEBI" id="CHEBI:14649"/>
        <dbReference type="ChEBI" id="CHEBI:15378"/>
        <dbReference type="ChEBI" id="CHEBI:30616"/>
        <dbReference type="ChEBI" id="CHEBI:33019"/>
        <dbReference type="ChEBI" id="CHEBI:57540"/>
        <dbReference type="EC" id="2.7.7.1"/>
    </reaction>
</comment>
<dbReference type="SUPFAM" id="SSF52374">
    <property type="entry name" value="Nucleotidylyl transferase"/>
    <property type="match status" value="1"/>
</dbReference>
<dbReference type="GO" id="GO:0005737">
    <property type="term" value="C:cytoplasm"/>
    <property type="evidence" value="ECO:0007669"/>
    <property type="project" value="TreeGrafter"/>
</dbReference>
<dbReference type="Gene3D" id="3.40.50.620">
    <property type="entry name" value="HUPs"/>
    <property type="match status" value="1"/>
</dbReference>
<evidence type="ECO:0000313" key="11">
    <source>
        <dbReference type="Proteomes" id="UP000002624"/>
    </source>
</evidence>
<keyword evidence="3 10" id="KW-0808">Transferase</keyword>
<dbReference type="OMA" id="RLVMMEL"/>
<keyword evidence="5" id="KW-0547">Nucleotide-binding</keyword>
<evidence type="ECO:0000256" key="6">
    <source>
        <dbReference type="ARBA" id="ARBA00022840"/>
    </source>
</evidence>
<dbReference type="Proteomes" id="UP000002624">
    <property type="component" value="Unassembled WGS sequence"/>
</dbReference>
<evidence type="ECO:0000313" key="10">
    <source>
        <dbReference type="EMBL" id="EER43615.1"/>
    </source>
</evidence>
<dbReference type="InterPro" id="IPR004821">
    <property type="entry name" value="Cyt_trans-like"/>
</dbReference>
<reference evidence="11" key="1">
    <citation type="submission" date="2009-05" db="EMBL/GenBank/DDBJ databases">
        <title>The genome sequence of Ajellomyces capsulatus strain H143.</title>
        <authorList>
            <person name="Champion M."/>
            <person name="Cuomo C.A."/>
            <person name="Ma L.-J."/>
            <person name="Henn M.R."/>
            <person name="Sil A."/>
            <person name="Goldman B."/>
            <person name="Young S.K."/>
            <person name="Kodira C.D."/>
            <person name="Zeng Q."/>
            <person name="Koehrsen M."/>
            <person name="Alvarado L."/>
            <person name="Berlin A.M."/>
            <person name="Borenstein D."/>
            <person name="Chen Z."/>
            <person name="Engels R."/>
            <person name="Freedman E."/>
            <person name="Gellesch M."/>
            <person name="Goldberg J."/>
            <person name="Griggs A."/>
            <person name="Gujja S."/>
            <person name="Heiman D.I."/>
            <person name="Hepburn T.A."/>
            <person name="Howarth C."/>
            <person name="Jen D."/>
            <person name="Larson L."/>
            <person name="Lewis B."/>
            <person name="Mehta T."/>
            <person name="Park D."/>
            <person name="Pearson M."/>
            <person name="Roberts A."/>
            <person name="Saif S."/>
            <person name="Shea T.D."/>
            <person name="Shenoy N."/>
            <person name="Sisk P."/>
            <person name="Stolte C."/>
            <person name="Sykes S."/>
            <person name="Walk T."/>
            <person name="White J."/>
            <person name="Yandava C."/>
            <person name="Klein B."/>
            <person name="McEwen J.G."/>
            <person name="Puccia R."/>
            <person name="Goldman G.H."/>
            <person name="Felipe M.S."/>
            <person name="Nino-Vega G."/>
            <person name="San-Blas G."/>
            <person name="Taylor J.W."/>
            <person name="Mendoza L."/>
            <person name="Galagan J.E."/>
            <person name="Nusbaum C."/>
            <person name="Birren B.W."/>
        </authorList>
    </citation>
    <scope>NUCLEOTIDE SEQUENCE [LARGE SCALE GENOMIC DNA]</scope>
    <source>
        <strain evidence="11">H143</strain>
    </source>
</reference>
<dbReference type="GO" id="GO:0000309">
    <property type="term" value="F:nicotinamide-nucleotide adenylyltransferase activity"/>
    <property type="evidence" value="ECO:0007669"/>
    <property type="project" value="UniProtKB-EC"/>
</dbReference>
<dbReference type="Pfam" id="PF01467">
    <property type="entry name" value="CTP_transf_like"/>
    <property type="match status" value="1"/>
</dbReference>
<dbReference type="GO" id="GO:0009435">
    <property type="term" value="P:NAD+ biosynthetic process"/>
    <property type="evidence" value="ECO:0007669"/>
    <property type="project" value="UniProtKB-UniPathway"/>
</dbReference>
<dbReference type="InterPro" id="IPR005248">
    <property type="entry name" value="NadD/NMNAT"/>
</dbReference>
<dbReference type="GO" id="GO:0005524">
    <property type="term" value="F:ATP binding"/>
    <property type="evidence" value="ECO:0007669"/>
    <property type="project" value="UniProtKB-KW"/>
</dbReference>
<dbReference type="GO" id="GO:0005634">
    <property type="term" value="C:nucleus"/>
    <property type="evidence" value="ECO:0007669"/>
    <property type="project" value="TreeGrafter"/>
</dbReference>
<dbReference type="InterPro" id="IPR014729">
    <property type="entry name" value="Rossmann-like_a/b/a_fold"/>
</dbReference>
<dbReference type="AlphaFoldDB" id="C6H884"/>